<dbReference type="InterPro" id="IPR013320">
    <property type="entry name" value="ConA-like_dom_sf"/>
</dbReference>
<dbReference type="InterPro" id="IPR023296">
    <property type="entry name" value="Glyco_hydro_beta-prop_sf"/>
</dbReference>
<sequence>MRIRAAVLRVLTPMTGGSSPAGVARVDERARGRVEARPRRLPGSVVGTGFLKLAVALQRVGATVLPGGSGRRGLSLAMVGVLLCTGLLSVGGQANAGASWSPKPGYTSTDTGDGRYSVPLLRSDVPDISVERVPAAENDEGRDIYYMISTTMHLSPGAPIMKSYDLVNWSIVNYVFDRASIGDSFSLRNGQNSYGQGQWASSLRYHNGVFYVAFNTNNLGGAYIYRTDDIEDGAWRRTALGRGLHDPSLFFDVDGTPYVFYGSGGTSAVRLNADLTAIEQDYRNIFTAADYAGQPFIGGLFEGAQFYHIDGYYYAVIITWPSGQGRQVVMFRSPDLLGRYTSAGGVNTYEARGVLNSNGFAQGSLVPISGEGGGTDWYGMFFRDTFPVGRIPALIPARWQDGWPTFGDNGVVPVNGLFDKPIELRPAEEPVERQRSVVVSDDFSNDAPHKAYLEEEWAIPEPPDVDESLIGVELLANPGFESGAVDPWGAQFGAALGLDEVDPAAGSAALRVGDRTVNGSGPNQLVNGKMQHGVTYTVSAKLKYTSGPSSVRFNLAADWGSGVQVMASGNVPVGQWTTVSGQYTVPATANLDSFTFAVETPWADPQPSSSSVEYLIDEVSIIGQPVTAEQPAAEEIVSNGSRLDMAWQWNHAPDNRYWSLTDRDGWLRLTTGKVVTGQYIYTKLSNRSELTWFEEARNTLSQRTFGPRQSVETKMDIAGMKNGDVAGLAAYNRGFSYVAVKRAGDTFTLGVVNRGQPFAVDLDQATIENFLPGTTVPLGDATEVYVKADLDFASPTGQLWTTFHYSLDGLTWRQLGGRVGPQTLDGSLAHFMGHRVGLFNYATLATGGRVDFDYYLLSDILTAQGQELDSSELDAAVAHAETLREADYPADAWTAMQTALAAAKTARAGDFGTQNQIDAPERALSYELARLGMLRAAAGLPVTVTVQARCLAGRAYVAVQARNDHDTPVDIVLETGYGVRSFEGVAPGASAYQSFGTRATSVEAGSATVRVTGSIEGEDVTTVRTGEHPGIDCAG</sequence>
<keyword evidence="7" id="KW-1185">Reference proteome</keyword>
<dbReference type="InterPro" id="IPR003305">
    <property type="entry name" value="CenC_carb-bd"/>
</dbReference>
<feature type="domain" description="CBM-cenC" evidence="4">
    <location>
        <begin position="473"/>
        <end position="603"/>
    </location>
</feature>
<dbReference type="CDD" id="cd09001">
    <property type="entry name" value="GH43_FsAxh1-like"/>
    <property type="match status" value="1"/>
</dbReference>
<evidence type="ECO:0000256" key="1">
    <source>
        <dbReference type="ARBA" id="ARBA00009865"/>
    </source>
</evidence>
<organism evidence="6 7">
    <name type="scientific">Plantactinospora mayteni</name>
    <dbReference type="NCBI Taxonomy" id="566021"/>
    <lineage>
        <taxon>Bacteria</taxon>
        <taxon>Bacillati</taxon>
        <taxon>Actinomycetota</taxon>
        <taxon>Actinomycetes</taxon>
        <taxon>Micromonosporales</taxon>
        <taxon>Micromonosporaceae</taxon>
        <taxon>Plantactinospora</taxon>
    </lineage>
</organism>
<dbReference type="Gene3D" id="2.115.10.20">
    <property type="entry name" value="Glycosyl hydrolase domain, family 43"/>
    <property type="match status" value="1"/>
</dbReference>
<comment type="similarity">
    <text evidence="1">Belongs to the glycosyl hydrolase 43 family.</text>
</comment>
<dbReference type="PANTHER" id="PTHR42812">
    <property type="entry name" value="BETA-XYLOSIDASE"/>
    <property type="match status" value="1"/>
</dbReference>
<dbReference type="InterPro" id="IPR008979">
    <property type="entry name" value="Galactose-bd-like_sf"/>
</dbReference>
<comment type="caution">
    <text evidence="6">The sequence shown here is derived from an EMBL/GenBank/DDBJ whole genome shotgun (WGS) entry which is preliminary data.</text>
</comment>
<dbReference type="InterPro" id="IPR051795">
    <property type="entry name" value="Glycosyl_Hydrlase_43"/>
</dbReference>
<keyword evidence="2" id="KW-0378">Hydrolase</keyword>
<dbReference type="Proteomes" id="UP000621500">
    <property type="component" value="Unassembled WGS sequence"/>
</dbReference>
<evidence type="ECO:0000256" key="2">
    <source>
        <dbReference type="ARBA" id="ARBA00022801"/>
    </source>
</evidence>
<dbReference type="InterPro" id="IPR041542">
    <property type="entry name" value="GH43_C2"/>
</dbReference>
<gene>
    <name evidence="6" type="primary">xynF</name>
    <name evidence="6" type="ORF">Pma05_00960</name>
</gene>
<dbReference type="Pfam" id="PF04616">
    <property type="entry name" value="Glyco_hydro_43"/>
    <property type="match status" value="1"/>
</dbReference>
<dbReference type="EMBL" id="BONX01000001">
    <property type="protein sequence ID" value="GIG93523.1"/>
    <property type="molecule type" value="Genomic_DNA"/>
</dbReference>
<keyword evidence="3" id="KW-0326">Glycosidase</keyword>
<dbReference type="SUPFAM" id="SSF75005">
    <property type="entry name" value="Arabinanase/levansucrase/invertase"/>
    <property type="match status" value="1"/>
</dbReference>
<proteinExistence type="inferred from homology"/>
<dbReference type="RefSeq" id="WP_239311435.1">
    <property type="nucleotide sequence ID" value="NZ_BAAAZQ010000003.1"/>
</dbReference>
<evidence type="ECO:0000256" key="3">
    <source>
        <dbReference type="ARBA" id="ARBA00023295"/>
    </source>
</evidence>
<evidence type="ECO:0000259" key="4">
    <source>
        <dbReference type="Pfam" id="PF02018"/>
    </source>
</evidence>
<dbReference type="SUPFAM" id="SSF49785">
    <property type="entry name" value="Galactose-binding domain-like"/>
    <property type="match status" value="1"/>
</dbReference>
<reference evidence="6 7" key="1">
    <citation type="submission" date="2021-01" db="EMBL/GenBank/DDBJ databases">
        <title>Whole genome shotgun sequence of Plantactinospora mayteni NBRC 109088.</title>
        <authorList>
            <person name="Komaki H."/>
            <person name="Tamura T."/>
        </authorList>
    </citation>
    <scope>NUCLEOTIDE SEQUENCE [LARGE SCALE GENOMIC DNA]</scope>
    <source>
        <strain evidence="6 7">NBRC 109088</strain>
    </source>
</reference>
<dbReference type="SUPFAM" id="SSF49899">
    <property type="entry name" value="Concanavalin A-like lectins/glucanases"/>
    <property type="match status" value="1"/>
</dbReference>
<protein>
    <submittedName>
        <fullName evidence="6">Endo-1,4-beta-xylanase</fullName>
    </submittedName>
</protein>
<accession>A0ABQ4EFM5</accession>
<dbReference type="Gene3D" id="1.20.1270.90">
    <property type="entry name" value="AF1782-like"/>
    <property type="match status" value="1"/>
</dbReference>
<dbReference type="PANTHER" id="PTHR42812:SF12">
    <property type="entry name" value="BETA-XYLOSIDASE-RELATED"/>
    <property type="match status" value="1"/>
</dbReference>
<dbReference type="Pfam" id="PF17851">
    <property type="entry name" value="GH43_C2"/>
    <property type="match status" value="1"/>
</dbReference>
<dbReference type="Gene3D" id="2.60.120.260">
    <property type="entry name" value="Galactose-binding domain-like"/>
    <property type="match status" value="1"/>
</dbReference>
<feature type="domain" description="Beta-xylosidase C-terminal Concanavalin A-like" evidence="5">
    <location>
        <begin position="640"/>
        <end position="855"/>
    </location>
</feature>
<name>A0ABQ4EFM5_9ACTN</name>
<evidence type="ECO:0000259" key="5">
    <source>
        <dbReference type="Pfam" id="PF17851"/>
    </source>
</evidence>
<dbReference type="InterPro" id="IPR006710">
    <property type="entry name" value="Glyco_hydro_43"/>
</dbReference>
<dbReference type="Gene3D" id="2.60.120.200">
    <property type="match status" value="1"/>
</dbReference>
<evidence type="ECO:0000313" key="7">
    <source>
        <dbReference type="Proteomes" id="UP000621500"/>
    </source>
</evidence>
<dbReference type="Pfam" id="PF02018">
    <property type="entry name" value="CBM_4_9"/>
    <property type="match status" value="1"/>
</dbReference>
<evidence type="ECO:0000313" key="6">
    <source>
        <dbReference type="EMBL" id="GIG93523.1"/>
    </source>
</evidence>